<dbReference type="SUPFAM" id="SSF75553">
    <property type="entry name" value="Smc hinge domain"/>
    <property type="match status" value="1"/>
</dbReference>
<dbReference type="Proteomes" id="UP001283361">
    <property type="component" value="Unassembled WGS sequence"/>
</dbReference>
<organism evidence="3 4">
    <name type="scientific">Elysia crispata</name>
    <name type="common">lettuce slug</name>
    <dbReference type="NCBI Taxonomy" id="231223"/>
    <lineage>
        <taxon>Eukaryota</taxon>
        <taxon>Metazoa</taxon>
        <taxon>Spiralia</taxon>
        <taxon>Lophotrochozoa</taxon>
        <taxon>Mollusca</taxon>
        <taxon>Gastropoda</taxon>
        <taxon>Heterobranchia</taxon>
        <taxon>Euthyneura</taxon>
        <taxon>Panpulmonata</taxon>
        <taxon>Sacoglossa</taxon>
        <taxon>Placobranchoidea</taxon>
        <taxon>Plakobranchidae</taxon>
        <taxon>Elysia</taxon>
    </lineage>
</organism>
<dbReference type="InterPro" id="IPR010935">
    <property type="entry name" value="SMC_hinge"/>
</dbReference>
<keyword evidence="4" id="KW-1185">Reference proteome</keyword>
<dbReference type="GO" id="GO:0051276">
    <property type="term" value="P:chromosome organization"/>
    <property type="evidence" value="ECO:0007669"/>
    <property type="project" value="InterPro"/>
</dbReference>
<dbReference type="GO" id="GO:0005694">
    <property type="term" value="C:chromosome"/>
    <property type="evidence" value="ECO:0007669"/>
    <property type="project" value="InterPro"/>
</dbReference>
<feature type="compositionally biased region" description="Polar residues" evidence="1">
    <location>
        <begin position="458"/>
        <end position="478"/>
    </location>
</feature>
<feature type="compositionally biased region" description="Polar residues" evidence="1">
    <location>
        <begin position="42"/>
        <end position="65"/>
    </location>
</feature>
<sequence length="502" mass="56187">MLRAKRVRGIDEVAKAVKLRFRTGNKWLDGSIIRPRPDFARSSSVYRDHSSTSPKNAKKQQQMSALSKERDALRGTVLAYKSMFDTQQQLITELRAATVEAKQEEQAVRAELRKQNIPGNHLMSMETVNSLIQARTKDREQVLHAQRRKCGLAAADEEDGILGKIGHLALVQDDDIARVLSWHMAADMDCVITKTTAMAKDVYQKTQGKQQVLPLDSIFRKNLPEWSKPLPLERHRPGFTTAGNPVYARNLLEFPKEEESCRIVFGMLLGDTLILDTLDHANLYRQELVKFTHCPTILTRCGDRIRSNGKFGGAMNKAPSIDKLKGCVFGQPLPLAYHAICTQIETLERFKSALSASALAQEDLQEQIEFQKLPETTSKMEEFKDAEQRLREVETKLGMSLPNRIPPVLKQLSPRVSSSVESINEPALKKPKPEPGTIPSLDQVATSLRGRTRKSATLKASPSTAPTPVAKRNNTPPRSSRRIASMTPVISEDGRKRLKKSV</sequence>
<dbReference type="Gene3D" id="1.20.1060.20">
    <property type="match status" value="1"/>
</dbReference>
<proteinExistence type="predicted"/>
<comment type="caution">
    <text evidence="3">The sequence shown here is derived from an EMBL/GenBank/DDBJ whole genome shotgun (WGS) entry which is preliminary data.</text>
</comment>
<dbReference type="InterPro" id="IPR036277">
    <property type="entry name" value="SMC_hinge_sf"/>
</dbReference>
<name>A0AAE1CK70_9GAST</name>
<dbReference type="Pfam" id="PF06470">
    <property type="entry name" value="SMC_hinge"/>
    <property type="match status" value="1"/>
</dbReference>
<evidence type="ECO:0000259" key="2">
    <source>
        <dbReference type="SMART" id="SM00968"/>
    </source>
</evidence>
<dbReference type="InterPro" id="IPR038892">
    <property type="entry name" value="SMCHD1"/>
</dbReference>
<evidence type="ECO:0000313" key="4">
    <source>
        <dbReference type="Proteomes" id="UP001283361"/>
    </source>
</evidence>
<dbReference type="AlphaFoldDB" id="A0AAE1CK70"/>
<dbReference type="GO" id="GO:0006302">
    <property type="term" value="P:double-strand break repair"/>
    <property type="evidence" value="ECO:0007669"/>
    <property type="project" value="InterPro"/>
</dbReference>
<gene>
    <name evidence="3" type="ORF">RRG08_017875</name>
</gene>
<dbReference type="SMART" id="SM00968">
    <property type="entry name" value="SMC_hinge"/>
    <property type="match status" value="1"/>
</dbReference>
<accession>A0AAE1CK70</accession>
<evidence type="ECO:0000313" key="3">
    <source>
        <dbReference type="EMBL" id="KAK3701985.1"/>
    </source>
</evidence>
<dbReference type="PANTHER" id="PTHR22640:SF2">
    <property type="entry name" value="STRUCTURAL MAINTENANCE OF CHROMOSOMES FLEXIBLE HINGE DOMAIN-CONTAINING PROTEIN 1"/>
    <property type="match status" value="1"/>
</dbReference>
<feature type="region of interest" description="Disordered" evidence="1">
    <location>
        <begin position="410"/>
        <end position="502"/>
    </location>
</feature>
<dbReference type="Gene3D" id="3.30.70.1620">
    <property type="match status" value="1"/>
</dbReference>
<protein>
    <recommendedName>
        <fullName evidence="2">SMC hinge domain-containing protein</fullName>
    </recommendedName>
</protein>
<dbReference type="EMBL" id="JAWDGP010007871">
    <property type="protein sequence ID" value="KAK3701985.1"/>
    <property type="molecule type" value="Genomic_DNA"/>
</dbReference>
<dbReference type="GO" id="GO:0005524">
    <property type="term" value="F:ATP binding"/>
    <property type="evidence" value="ECO:0007669"/>
    <property type="project" value="InterPro"/>
</dbReference>
<feature type="region of interest" description="Disordered" evidence="1">
    <location>
        <begin position="42"/>
        <end position="68"/>
    </location>
</feature>
<dbReference type="PANTHER" id="PTHR22640">
    <property type="entry name" value="STRUCTURAL MAINTENANCE OF CHROMOSOMES FLEXIBLE HINGE DOMAIN-CONTAINING PROTEIN 1"/>
    <property type="match status" value="1"/>
</dbReference>
<evidence type="ECO:0000256" key="1">
    <source>
        <dbReference type="SAM" id="MobiDB-lite"/>
    </source>
</evidence>
<reference evidence="3" key="1">
    <citation type="journal article" date="2023" name="G3 (Bethesda)">
        <title>A reference genome for the long-term kleptoplast-retaining sea slug Elysia crispata morphotype clarki.</title>
        <authorList>
            <person name="Eastman K.E."/>
            <person name="Pendleton A.L."/>
            <person name="Shaikh M.A."/>
            <person name="Suttiyut T."/>
            <person name="Ogas R."/>
            <person name="Tomko P."/>
            <person name="Gavelis G."/>
            <person name="Widhalm J.R."/>
            <person name="Wisecaver J.H."/>
        </authorList>
    </citation>
    <scope>NUCLEOTIDE SEQUENCE</scope>
    <source>
        <strain evidence="3">ECLA1</strain>
    </source>
</reference>
<feature type="domain" description="SMC hinge" evidence="2">
    <location>
        <begin position="159"/>
        <end position="285"/>
    </location>
</feature>